<comment type="caution">
    <text evidence="2">The sequence shown here is derived from an EMBL/GenBank/DDBJ whole genome shotgun (WGS) entry which is preliminary data.</text>
</comment>
<feature type="domain" description="ParB-like catalytic effector" evidence="1">
    <location>
        <begin position="13"/>
        <end position="162"/>
    </location>
</feature>
<dbReference type="Pfam" id="PF24392">
    <property type="entry name" value="Parb-CE"/>
    <property type="match status" value="1"/>
</dbReference>
<name>A0A7C5EL21_9BACT</name>
<organism evidence="2">
    <name type="scientific">Desulfobacca acetoxidans</name>
    <dbReference type="NCBI Taxonomy" id="60893"/>
    <lineage>
        <taxon>Bacteria</taxon>
        <taxon>Pseudomonadati</taxon>
        <taxon>Thermodesulfobacteriota</taxon>
        <taxon>Desulfobaccia</taxon>
        <taxon>Desulfobaccales</taxon>
        <taxon>Desulfobaccaceae</taxon>
        <taxon>Desulfobacca</taxon>
    </lineage>
</organism>
<dbReference type="InterPro" id="IPR057241">
    <property type="entry name" value="Parb-CE"/>
</dbReference>
<accession>A0A7C5EL21</accession>
<gene>
    <name evidence="2" type="ORF">ENW48_02210</name>
</gene>
<protein>
    <recommendedName>
        <fullName evidence="1">ParB-like catalytic effector domain-containing protein</fullName>
    </recommendedName>
</protein>
<evidence type="ECO:0000259" key="1">
    <source>
        <dbReference type="Pfam" id="PF24392"/>
    </source>
</evidence>
<evidence type="ECO:0000313" key="2">
    <source>
        <dbReference type="EMBL" id="HGZ11017.1"/>
    </source>
</evidence>
<dbReference type="EMBL" id="DTKJ01000016">
    <property type="protein sequence ID" value="HGZ11017.1"/>
    <property type="molecule type" value="Genomic_DNA"/>
</dbReference>
<reference evidence="2" key="1">
    <citation type="journal article" date="2020" name="mSystems">
        <title>Genome- and Community-Level Interaction Insights into Carbon Utilization and Element Cycling Functions of Hydrothermarchaeota in Hydrothermal Sediment.</title>
        <authorList>
            <person name="Zhou Z."/>
            <person name="Liu Y."/>
            <person name="Xu W."/>
            <person name="Pan J."/>
            <person name="Luo Z.H."/>
            <person name="Li M."/>
        </authorList>
    </citation>
    <scope>NUCLEOTIDE SEQUENCE [LARGE SCALE GENOMIC DNA]</scope>
    <source>
        <strain evidence="2">SpSt-853</strain>
    </source>
</reference>
<proteinExistence type="predicted"/>
<sequence length="208" mass="24273">MDIIRLTRHSAEELVGRLREVPLLQQPEVRVYAEALISLEFLRPEVLSPAQNYIWLTELRKVQELRWSLRDHGVDLFRLDGFVTYTVRQKDGREETFCVYPPIVEESIEADGTLALIINDGMHRVYLARLEWVVPQVVYIRGVPKEYPYYAFPRPGGWEGIDLVADNPDPQKYLKKCHRCRDNKRLFRDFQAVFANVGRSRSVLLNSG</sequence>
<dbReference type="AlphaFoldDB" id="A0A7C5EL21"/>